<organism evidence="8 9">
    <name type="scientific">Roseburia zhanii</name>
    <dbReference type="NCBI Taxonomy" id="2763064"/>
    <lineage>
        <taxon>Bacteria</taxon>
        <taxon>Bacillati</taxon>
        <taxon>Bacillota</taxon>
        <taxon>Clostridia</taxon>
        <taxon>Lachnospirales</taxon>
        <taxon>Lachnospiraceae</taxon>
        <taxon>Roseburia</taxon>
    </lineage>
</organism>
<keyword evidence="3" id="KW-0808">Transferase</keyword>
<name>A0A923LLD6_9FIRM</name>
<dbReference type="AlphaFoldDB" id="A0A923LLD6"/>
<evidence type="ECO:0000256" key="3">
    <source>
        <dbReference type="ARBA" id="ARBA00022679"/>
    </source>
</evidence>
<dbReference type="Pfam" id="PF16822">
    <property type="entry name" value="ALGX"/>
    <property type="match status" value="1"/>
</dbReference>
<feature type="domain" description="AlgX/AlgJ SGNH hydrolase-like" evidence="7">
    <location>
        <begin position="128"/>
        <end position="217"/>
    </location>
</feature>
<dbReference type="GO" id="GO:0016740">
    <property type="term" value="F:transferase activity"/>
    <property type="evidence" value="ECO:0007669"/>
    <property type="project" value="UniProtKB-KW"/>
</dbReference>
<evidence type="ECO:0000313" key="9">
    <source>
        <dbReference type="Proteomes" id="UP000606720"/>
    </source>
</evidence>
<keyword evidence="9" id="KW-1185">Reference proteome</keyword>
<comment type="caution">
    <text evidence="8">The sequence shown here is derived from an EMBL/GenBank/DDBJ whole genome shotgun (WGS) entry which is preliminary data.</text>
</comment>
<protein>
    <recommendedName>
        <fullName evidence="7">AlgX/AlgJ SGNH hydrolase-like domain-containing protein</fullName>
    </recommendedName>
</protein>
<evidence type="ECO:0000256" key="2">
    <source>
        <dbReference type="ARBA" id="ARBA00005182"/>
    </source>
</evidence>
<dbReference type="GO" id="GO:0042121">
    <property type="term" value="P:alginic acid biosynthetic process"/>
    <property type="evidence" value="ECO:0007669"/>
    <property type="project" value="UniProtKB-KW"/>
</dbReference>
<accession>A0A923LLD6</accession>
<dbReference type="Proteomes" id="UP000606720">
    <property type="component" value="Unassembled WGS sequence"/>
</dbReference>
<keyword evidence="6" id="KW-0016">Alginate biosynthesis</keyword>
<reference evidence="8" key="1">
    <citation type="submission" date="2020-08" db="EMBL/GenBank/DDBJ databases">
        <title>Genome public.</title>
        <authorList>
            <person name="Liu C."/>
            <person name="Sun Q."/>
        </authorList>
    </citation>
    <scope>NUCLEOTIDE SEQUENCE</scope>
    <source>
        <strain evidence="8">BX1005</strain>
    </source>
</reference>
<dbReference type="EMBL" id="JACOPH010000001">
    <property type="protein sequence ID" value="MBC5712985.1"/>
    <property type="molecule type" value="Genomic_DNA"/>
</dbReference>
<evidence type="ECO:0000256" key="1">
    <source>
        <dbReference type="ARBA" id="ARBA00004418"/>
    </source>
</evidence>
<gene>
    <name evidence="8" type="ORF">H8S17_01970</name>
</gene>
<sequence length="401" mass="46139">MKKLLWKKRITTVLFLVFIFIFSIINARKELPILVEKIQTFDFKEFGINDLISQINTTINENVAGRYGFIDAYGYMQKVLDKHEESNFEVVKDTEGKLHYTYFTDKADDTSEVTGRVHNYAKQIEGKSKLLVVLPPEKYIKGHTQFPTGIPYAMTNETADNYVSQLKAYDIPCLDLREGLLNSGIDLSNAFFTTDHHWKIETAFWAASEFCSWMNDTYGEHIDEDGYYSDLSNYNQITYKNIFLGSMGRKTGRYYAGADDFTLIYPAFPTNYKMTNTIDDSLEYGGRFEEALVATPVLRSSDKPFDTDIYMAYLYGNPAFTHIENLDNEDGLNICLIKDSFAVPFAAFTSLRCHTIDMIDPRYYEGDYVDAVMGNDYDYVIVMISPQDLVEEFFPFGVEKD</sequence>
<comment type="pathway">
    <text evidence="2">Glycan biosynthesis; alginate biosynthesis.</text>
</comment>
<dbReference type="RefSeq" id="WP_186866002.1">
    <property type="nucleotide sequence ID" value="NZ_JACOPH010000001.1"/>
</dbReference>
<evidence type="ECO:0000259" key="7">
    <source>
        <dbReference type="Pfam" id="PF16822"/>
    </source>
</evidence>
<evidence type="ECO:0000256" key="4">
    <source>
        <dbReference type="ARBA" id="ARBA00022729"/>
    </source>
</evidence>
<comment type="subcellular location">
    <subcellularLocation>
        <location evidence="1">Periplasm</location>
    </subcellularLocation>
</comment>
<keyword evidence="4" id="KW-0732">Signal</keyword>
<evidence type="ECO:0000256" key="5">
    <source>
        <dbReference type="ARBA" id="ARBA00022764"/>
    </source>
</evidence>
<keyword evidence="5" id="KW-0574">Periplasm</keyword>
<proteinExistence type="predicted"/>
<dbReference type="GO" id="GO:0042597">
    <property type="term" value="C:periplasmic space"/>
    <property type="evidence" value="ECO:0007669"/>
    <property type="project" value="UniProtKB-SubCell"/>
</dbReference>
<evidence type="ECO:0000256" key="6">
    <source>
        <dbReference type="ARBA" id="ARBA00022841"/>
    </source>
</evidence>
<evidence type="ECO:0000313" key="8">
    <source>
        <dbReference type="EMBL" id="MBC5712985.1"/>
    </source>
</evidence>
<dbReference type="InterPro" id="IPR031811">
    <property type="entry name" value="ALGX/ALGJ_SGNH-like"/>
</dbReference>